<dbReference type="EMBL" id="CP092869">
    <property type="protein sequence ID" value="UYV69968.1"/>
    <property type="molecule type" value="Genomic_DNA"/>
</dbReference>
<keyword evidence="2" id="KW-1185">Reference proteome</keyword>
<organism evidence="1 2">
    <name type="scientific">Cordylochernes scorpioides</name>
    <dbReference type="NCBI Taxonomy" id="51811"/>
    <lineage>
        <taxon>Eukaryota</taxon>
        <taxon>Metazoa</taxon>
        <taxon>Ecdysozoa</taxon>
        <taxon>Arthropoda</taxon>
        <taxon>Chelicerata</taxon>
        <taxon>Arachnida</taxon>
        <taxon>Pseudoscorpiones</taxon>
        <taxon>Cheliferoidea</taxon>
        <taxon>Chernetidae</taxon>
        <taxon>Cordylochernes</taxon>
    </lineage>
</organism>
<reference evidence="1 2" key="1">
    <citation type="submission" date="2022-01" db="EMBL/GenBank/DDBJ databases">
        <title>A chromosomal length assembly of Cordylochernes scorpioides.</title>
        <authorList>
            <person name="Zeh D."/>
            <person name="Zeh J."/>
        </authorList>
    </citation>
    <scope>NUCLEOTIDE SEQUENCE [LARGE SCALE GENOMIC DNA]</scope>
    <source>
        <strain evidence="1">IN4F17</strain>
        <tissue evidence="1">Whole Body</tissue>
    </source>
</reference>
<dbReference type="Gene3D" id="3.30.420.10">
    <property type="entry name" value="Ribonuclease H-like superfamily/Ribonuclease H"/>
    <property type="match status" value="1"/>
</dbReference>
<sequence length="122" mass="13718">MLDSPNSDPDFMNTIITGDESWVYGYNPETKTHLPQWKHSTSSKPKKARQVHSVKVMLIALTPAVWYITSTHHSPQTAPLHVVAKEEELKSGSLGKSLVQHLHSPSLLKCADQNNYEPFNIK</sequence>
<protein>
    <submittedName>
        <fullName evidence="1">Uncharacterized protein</fullName>
    </submittedName>
</protein>
<evidence type="ECO:0000313" key="1">
    <source>
        <dbReference type="EMBL" id="UYV69968.1"/>
    </source>
</evidence>
<accession>A0ABY6KMS6</accession>
<evidence type="ECO:0000313" key="2">
    <source>
        <dbReference type="Proteomes" id="UP001235939"/>
    </source>
</evidence>
<proteinExistence type="predicted"/>
<dbReference type="Proteomes" id="UP001235939">
    <property type="component" value="Chromosome 07"/>
</dbReference>
<name>A0ABY6KMS6_9ARAC</name>
<gene>
    <name evidence="1" type="ORF">LAZ67_7001342</name>
</gene>
<dbReference type="InterPro" id="IPR036397">
    <property type="entry name" value="RNaseH_sf"/>
</dbReference>